<evidence type="ECO:0000313" key="1">
    <source>
        <dbReference type="EMBL" id="MDQ1106894.1"/>
    </source>
</evidence>
<protein>
    <submittedName>
        <fullName evidence="1">Uncharacterized protein</fullName>
    </submittedName>
</protein>
<dbReference type="EMBL" id="JAUTAS010000001">
    <property type="protein sequence ID" value="MDQ1106894.1"/>
    <property type="molecule type" value="Genomic_DNA"/>
</dbReference>
<reference evidence="1" key="1">
    <citation type="submission" date="2023-07" db="EMBL/GenBank/DDBJ databases">
        <title>Functional and genomic diversity of the sorghum phyllosphere microbiome.</title>
        <authorList>
            <person name="Shade A."/>
        </authorList>
    </citation>
    <scope>NUCLEOTIDE SEQUENCE</scope>
    <source>
        <strain evidence="1">SORGH_AS_0457</strain>
    </source>
</reference>
<proteinExistence type="predicted"/>
<dbReference type="AlphaFoldDB" id="A0AAP5E7R6"/>
<name>A0AAP5E7R6_9GAMM</name>
<dbReference type="Proteomes" id="UP001226084">
    <property type="component" value="Unassembled WGS sequence"/>
</dbReference>
<comment type="caution">
    <text evidence="1">The sequence shown here is derived from an EMBL/GenBank/DDBJ whole genome shotgun (WGS) entry which is preliminary data.</text>
</comment>
<dbReference type="RefSeq" id="WP_307105563.1">
    <property type="nucleotide sequence ID" value="NZ_JAUTAS010000001.1"/>
</dbReference>
<evidence type="ECO:0000313" key="2">
    <source>
        <dbReference type="Proteomes" id="UP001226084"/>
    </source>
</evidence>
<accession>A0AAP5E7R6</accession>
<gene>
    <name evidence="1" type="ORF">QE424_000053</name>
</gene>
<sequence>MSYGTFVAGNLRYDLRHLDPFSVKVRVHGVLVDVDVSFSFHVFTDQKGRGPCFPHHAEERYFCVKRYQLSHTVAAFMRGPFFDASVRRHVRSVGGEPQEQYFCTDLGHGDIIWTRISRRERQNRVRVWVVSAYNRDWQGMVLPRGQGLFRVQKVLASKLGIPRP</sequence>
<organism evidence="1 2">
    <name type="scientific">Stenotrophomonas rhizophila</name>
    <dbReference type="NCBI Taxonomy" id="216778"/>
    <lineage>
        <taxon>Bacteria</taxon>
        <taxon>Pseudomonadati</taxon>
        <taxon>Pseudomonadota</taxon>
        <taxon>Gammaproteobacteria</taxon>
        <taxon>Lysobacterales</taxon>
        <taxon>Lysobacteraceae</taxon>
        <taxon>Stenotrophomonas</taxon>
    </lineage>
</organism>